<evidence type="ECO:0000256" key="11">
    <source>
        <dbReference type="SAM" id="Phobius"/>
    </source>
</evidence>
<organism evidence="13 14">
    <name type="scientific">Crocosphaera subtropica (strain ATCC 51142 / BH68)</name>
    <name type="common">Cyanothece sp. (strain ATCC 51142)</name>
    <dbReference type="NCBI Taxonomy" id="43989"/>
    <lineage>
        <taxon>Bacteria</taxon>
        <taxon>Bacillati</taxon>
        <taxon>Cyanobacteriota</taxon>
        <taxon>Cyanophyceae</taxon>
        <taxon>Oscillatoriophycideae</taxon>
        <taxon>Chroococcales</taxon>
        <taxon>Aphanothecaceae</taxon>
        <taxon>Crocosphaera</taxon>
        <taxon>Crocosphaera subtropica</taxon>
    </lineage>
</organism>
<evidence type="ECO:0000256" key="7">
    <source>
        <dbReference type="ARBA" id="ARBA00023002"/>
    </source>
</evidence>
<accession>B1X1S7</accession>
<dbReference type="KEGG" id="cyt:cce_3759"/>
<evidence type="ECO:0000256" key="3">
    <source>
        <dbReference type="ARBA" id="ARBA00008749"/>
    </source>
</evidence>
<protein>
    <submittedName>
        <fullName evidence="13">Probable fatty acid desaturase</fullName>
    </submittedName>
</protein>
<dbReference type="AlphaFoldDB" id="B1X1S7"/>
<dbReference type="InterPro" id="IPR005804">
    <property type="entry name" value="FA_desaturase_dom"/>
</dbReference>
<evidence type="ECO:0000256" key="9">
    <source>
        <dbReference type="ARBA" id="ARBA00023098"/>
    </source>
</evidence>
<evidence type="ECO:0000259" key="12">
    <source>
        <dbReference type="Pfam" id="PF00487"/>
    </source>
</evidence>
<proteinExistence type="inferred from homology"/>
<feature type="transmembrane region" description="Helical" evidence="11">
    <location>
        <begin position="39"/>
        <end position="59"/>
    </location>
</feature>
<evidence type="ECO:0000256" key="1">
    <source>
        <dbReference type="ARBA" id="ARBA00001954"/>
    </source>
</evidence>
<feature type="transmembrane region" description="Helical" evidence="11">
    <location>
        <begin position="185"/>
        <end position="204"/>
    </location>
</feature>
<dbReference type="PANTHER" id="PTHR11351">
    <property type="entry name" value="ACYL-COA DESATURASE"/>
    <property type="match status" value="1"/>
</dbReference>
<dbReference type="HOGENOM" id="CLU_027359_1_1_3"/>
<keyword evidence="7" id="KW-0560">Oxidoreductase</keyword>
<keyword evidence="5" id="KW-0276">Fatty acid metabolism</keyword>
<comment type="cofactor">
    <cofactor evidence="1">
        <name>Fe(2+)</name>
        <dbReference type="ChEBI" id="CHEBI:29033"/>
    </cofactor>
</comment>
<feature type="transmembrane region" description="Helical" evidence="11">
    <location>
        <begin position="65"/>
        <end position="86"/>
    </location>
</feature>
<sequence length="323" mass="36188">MSGNYKFVSLQVCDSMTSSTVQPSLTVSSASLGKTKRRFIISLSIVSLVGFSLAIYQVFTTRIGLLEISLFLLMSACSAIGITVGFHRYFSHKAFKTTRTIEIILAILGSMAGQGSVTSWVSVHRCHHKYSDQLGDPHSPHLHGEGLRGRVLGLWYAHLGWLLNDDLPNSLVFAKDMIQDRTMVVINRFYILWLALGLLIPAMLGGLLTGTWHGVFQGFIWGGLARLFWTFHSGYTINSVAHVFGNSFLKSDDNSKNNLLLALPTYGEGWHNNHHAFPQSAKFGLKWWQIDLGYWFIKVLQWIGLAWDVKIPSNEMIEAKKIV</sequence>
<evidence type="ECO:0000313" key="13">
    <source>
        <dbReference type="EMBL" id="ACB53107.1"/>
    </source>
</evidence>
<gene>
    <name evidence="13" type="ordered locus">cce_3759</name>
</gene>
<evidence type="ECO:0000256" key="6">
    <source>
        <dbReference type="ARBA" id="ARBA00022989"/>
    </source>
</evidence>
<keyword evidence="10 11" id="KW-0472">Membrane</keyword>
<keyword evidence="8" id="KW-0408">Iron</keyword>
<dbReference type="GO" id="GO:0006631">
    <property type="term" value="P:fatty acid metabolic process"/>
    <property type="evidence" value="ECO:0007669"/>
    <property type="project" value="UniProtKB-KW"/>
</dbReference>
<evidence type="ECO:0000256" key="8">
    <source>
        <dbReference type="ARBA" id="ARBA00023004"/>
    </source>
</evidence>
<keyword evidence="4 11" id="KW-0812">Transmembrane</keyword>
<feature type="domain" description="Fatty acid desaturase" evidence="12">
    <location>
        <begin position="71"/>
        <end position="291"/>
    </location>
</feature>
<reference evidence="13 14" key="1">
    <citation type="journal article" date="2008" name="Proc. Natl. Acad. Sci. U.S.A.">
        <title>The genome of Cyanothece 51142, a unicellular diazotrophic cyanobacterium important in the marine nitrogen cycle.</title>
        <authorList>
            <person name="Welsh E.A."/>
            <person name="Liberton M."/>
            <person name="Stoeckel J."/>
            <person name="Loh T."/>
            <person name="Elvitigala T."/>
            <person name="Wang C."/>
            <person name="Wollam A."/>
            <person name="Fulton R.S."/>
            <person name="Clifton S.W."/>
            <person name="Jacobs J.M."/>
            <person name="Aurora R."/>
            <person name="Ghosh B.K."/>
            <person name="Sherman L.A."/>
            <person name="Smith R.D."/>
            <person name="Wilson R.K."/>
            <person name="Pakrasi H.B."/>
        </authorList>
    </citation>
    <scope>NUCLEOTIDE SEQUENCE [LARGE SCALE GENOMIC DNA]</scope>
    <source>
        <strain evidence="14">ATCC 51142 / BH68</strain>
    </source>
</reference>
<dbReference type="CDD" id="cd03505">
    <property type="entry name" value="Delta9-FADS-like"/>
    <property type="match status" value="1"/>
</dbReference>
<evidence type="ECO:0000256" key="2">
    <source>
        <dbReference type="ARBA" id="ARBA00004141"/>
    </source>
</evidence>
<evidence type="ECO:0000256" key="10">
    <source>
        <dbReference type="ARBA" id="ARBA00023136"/>
    </source>
</evidence>
<dbReference type="Pfam" id="PF00487">
    <property type="entry name" value="FA_desaturase"/>
    <property type="match status" value="1"/>
</dbReference>
<comment type="subcellular location">
    <subcellularLocation>
        <location evidence="2">Membrane</location>
        <topology evidence="2">Multi-pass membrane protein</topology>
    </subcellularLocation>
</comment>
<dbReference type="InterPro" id="IPR015876">
    <property type="entry name" value="Acyl-CoA_DS"/>
</dbReference>
<keyword evidence="14" id="KW-1185">Reference proteome</keyword>
<comment type="similarity">
    <text evidence="3">Belongs to the fatty acid desaturase type 2 family.</text>
</comment>
<keyword evidence="9" id="KW-0443">Lipid metabolism</keyword>
<evidence type="ECO:0000256" key="4">
    <source>
        <dbReference type="ARBA" id="ARBA00022692"/>
    </source>
</evidence>
<evidence type="ECO:0000256" key="5">
    <source>
        <dbReference type="ARBA" id="ARBA00022832"/>
    </source>
</evidence>
<dbReference type="PRINTS" id="PR00075">
    <property type="entry name" value="FACDDSATRASE"/>
</dbReference>
<dbReference type="PANTHER" id="PTHR11351:SF3">
    <property type="entry name" value="BLL4393 PROTEIN"/>
    <property type="match status" value="1"/>
</dbReference>
<dbReference type="GO" id="GO:0016020">
    <property type="term" value="C:membrane"/>
    <property type="evidence" value="ECO:0007669"/>
    <property type="project" value="UniProtKB-SubCell"/>
</dbReference>
<dbReference type="EMBL" id="CP000806">
    <property type="protein sequence ID" value="ACB53107.1"/>
    <property type="molecule type" value="Genomic_DNA"/>
</dbReference>
<name>B1X1S7_CROS5</name>
<dbReference type="GO" id="GO:0016717">
    <property type="term" value="F:oxidoreductase activity, acting on paired donors, with oxidation of a pair of donors resulting in the reduction of molecular oxygen to two molecules of water"/>
    <property type="evidence" value="ECO:0007669"/>
    <property type="project" value="InterPro"/>
</dbReference>
<dbReference type="Proteomes" id="UP000001203">
    <property type="component" value="Chromosome circular"/>
</dbReference>
<keyword evidence="6 11" id="KW-1133">Transmembrane helix</keyword>
<dbReference type="eggNOG" id="COG1398">
    <property type="taxonomic scope" value="Bacteria"/>
</dbReference>
<evidence type="ECO:0000313" key="14">
    <source>
        <dbReference type="Proteomes" id="UP000001203"/>
    </source>
</evidence>
<dbReference type="STRING" id="43989.cce_3759"/>